<evidence type="ECO:0000313" key="13">
    <source>
        <dbReference type="Proteomes" id="UP000230869"/>
    </source>
</evidence>
<reference evidence="12 13" key="1">
    <citation type="submission" date="2017-09" db="EMBL/GenBank/DDBJ databases">
        <title>Depth-based differentiation of microbial function through sediment-hosted aquifers and enrichment of novel symbionts in the deep terrestrial subsurface.</title>
        <authorList>
            <person name="Probst A.J."/>
            <person name="Ladd B."/>
            <person name="Jarett J.K."/>
            <person name="Geller-Mcgrath D.E."/>
            <person name="Sieber C.M."/>
            <person name="Emerson J.B."/>
            <person name="Anantharaman K."/>
            <person name="Thomas B.C."/>
            <person name="Malmstrom R."/>
            <person name="Stieglmeier M."/>
            <person name="Klingl A."/>
            <person name="Woyke T."/>
            <person name="Ryan C.M."/>
            <person name="Banfield J.F."/>
        </authorList>
    </citation>
    <scope>NUCLEOTIDE SEQUENCE [LARGE SCALE GENOMIC DNA]</scope>
    <source>
        <strain evidence="12">CG11_big_fil_rev_8_21_14_0_20_39_10</strain>
    </source>
</reference>
<keyword evidence="2" id="KW-0813">Transport</keyword>
<dbReference type="InterPro" id="IPR001708">
    <property type="entry name" value="YidC/ALB3/OXA1/COX18"/>
</dbReference>
<feature type="domain" description="Membrane insertase YidC/Oxa/ALB C-terminal" evidence="11">
    <location>
        <begin position="30"/>
        <end position="232"/>
    </location>
</feature>
<comment type="subcellular location">
    <subcellularLocation>
        <location evidence="1">Cell membrane</location>
        <topology evidence="1">Multi-pass membrane protein</topology>
    </subcellularLocation>
    <subcellularLocation>
        <location evidence="9">Membrane</location>
        <topology evidence="9">Multi-pass membrane protein</topology>
    </subcellularLocation>
</comment>
<keyword evidence="6 10" id="KW-1133">Transmembrane helix</keyword>
<evidence type="ECO:0000256" key="10">
    <source>
        <dbReference type="SAM" id="Phobius"/>
    </source>
</evidence>
<gene>
    <name evidence="12" type="ORF">COV49_01860</name>
</gene>
<dbReference type="CDD" id="cd20070">
    <property type="entry name" value="5TM_YidC_Alb3"/>
    <property type="match status" value="1"/>
</dbReference>
<evidence type="ECO:0000256" key="6">
    <source>
        <dbReference type="ARBA" id="ARBA00022989"/>
    </source>
</evidence>
<dbReference type="InterPro" id="IPR028055">
    <property type="entry name" value="YidC/Oxa/ALB_C"/>
</dbReference>
<dbReference type="GO" id="GO:0015031">
    <property type="term" value="P:protein transport"/>
    <property type="evidence" value="ECO:0007669"/>
    <property type="project" value="UniProtKB-KW"/>
</dbReference>
<evidence type="ECO:0000256" key="3">
    <source>
        <dbReference type="ARBA" id="ARBA00022475"/>
    </source>
</evidence>
<dbReference type="Proteomes" id="UP000230869">
    <property type="component" value="Unassembled WGS sequence"/>
</dbReference>
<feature type="transmembrane region" description="Helical" evidence="10">
    <location>
        <begin position="195"/>
        <end position="219"/>
    </location>
</feature>
<feature type="transmembrane region" description="Helical" evidence="10">
    <location>
        <begin position="7"/>
        <end position="24"/>
    </location>
</feature>
<dbReference type="InterPro" id="IPR047196">
    <property type="entry name" value="YidC_ALB_C"/>
</dbReference>
<protein>
    <recommendedName>
        <fullName evidence="11">Membrane insertase YidC/Oxa/ALB C-terminal domain-containing protein</fullName>
    </recommendedName>
</protein>
<evidence type="ECO:0000256" key="4">
    <source>
        <dbReference type="ARBA" id="ARBA00022692"/>
    </source>
</evidence>
<evidence type="ECO:0000256" key="1">
    <source>
        <dbReference type="ARBA" id="ARBA00004651"/>
    </source>
</evidence>
<proteinExistence type="inferred from homology"/>
<feature type="transmembrane region" description="Helical" evidence="10">
    <location>
        <begin position="30"/>
        <end position="47"/>
    </location>
</feature>
<dbReference type="GO" id="GO:0032977">
    <property type="term" value="F:membrane insertase activity"/>
    <property type="evidence" value="ECO:0007669"/>
    <property type="project" value="InterPro"/>
</dbReference>
<keyword evidence="7 10" id="KW-0472">Membrane</keyword>
<sequence length="252" mass="28376">MSYIFTTFFYQPVLNLLVFIYNIVPGHDLGLAIILLTVVIKLILLPLSKQSIKSQKALQDLQPKIDEIKKKHANNKEEQGRAMMALYKDNKVNPFSSCLPLLIQFPFLIAVFRLFQTGFDNGNLDLVYSFIHRPDAIHTLSLGFLELSKPNIALALLAGAAQFWQAKMMQTKKPEVKSPGAQDEGMAAIMNKQMLYFMPAFTVFIGLTLPGGLTLYWFITTLLTALQQLYIFKKKNNNKTGGKIIEGEVVNT</sequence>
<dbReference type="NCBIfam" id="TIGR03592">
    <property type="entry name" value="yidC_oxa1_cterm"/>
    <property type="match status" value="1"/>
</dbReference>
<keyword evidence="5" id="KW-0653">Protein transport</keyword>
<comment type="similarity">
    <text evidence="9">Belongs to the OXA1/ALB3/YidC family.</text>
</comment>
<dbReference type="Pfam" id="PF02096">
    <property type="entry name" value="60KD_IMP"/>
    <property type="match status" value="1"/>
</dbReference>
<comment type="caution">
    <text evidence="12">The sequence shown here is derived from an EMBL/GenBank/DDBJ whole genome shotgun (WGS) entry which is preliminary data.</text>
</comment>
<evidence type="ECO:0000256" key="7">
    <source>
        <dbReference type="ARBA" id="ARBA00023136"/>
    </source>
</evidence>
<evidence type="ECO:0000259" key="11">
    <source>
        <dbReference type="Pfam" id="PF02096"/>
    </source>
</evidence>
<accession>A0A2M6K994</accession>
<dbReference type="GO" id="GO:0005886">
    <property type="term" value="C:plasma membrane"/>
    <property type="evidence" value="ECO:0007669"/>
    <property type="project" value="UniProtKB-SubCell"/>
</dbReference>
<keyword evidence="8" id="KW-0143">Chaperone</keyword>
<dbReference type="AlphaFoldDB" id="A0A2M6K994"/>
<evidence type="ECO:0000256" key="2">
    <source>
        <dbReference type="ARBA" id="ARBA00022448"/>
    </source>
</evidence>
<evidence type="ECO:0000313" key="12">
    <source>
        <dbReference type="EMBL" id="PIR13544.1"/>
    </source>
</evidence>
<keyword evidence="3" id="KW-1003">Cell membrane</keyword>
<feature type="transmembrane region" description="Helical" evidence="10">
    <location>
        <begin position="98"/>
        <end position="116"/>
    </location>
</feature>
<dbReference type="PANTHER" id="PTHR12428">
    <property type="entry name" value="OXA1"/>
    <property type="match status" value="1"/>
</dbReference>
<dbReference type="GO" id="GO:0051205">
    <property type="term" value="P:protein insertion into membrane"/>
    <property type="evidence" value="ECO:0007669"/>
    <property type="project" value="TreeGrafter"/>
</dbReference>
<name>A0A2M6K994_9BACT</name>
<organism evidence="12 13">
    <name type="scientific">Candidatus Falkowbacteria bacterium CG11_big_fil_rev_8_21_14_0_20_39_10</name>
    <dbReference type="NCBI Taxonomy" id="1974570"/>
    <lineage>
        <taxon>Bacteria</taxon>
        <taxon>Candidatus Falkowiibacteriota</taxon>
    </lineage>
</organism>
<keyword evidence="4 9" id="KW-0812">Transmembrane</keyword>
<evidence type="ECO:0000256" key="8">
    <source>
        <dbReference type="ARBA" id="ARBA00023186"/>
    </source>
</evidence>
<evidence type="ECO:0000256" key="5">
    <source>
        <dbReference type="ARBA" id="ARBA00022927"/>
    </source>
</evidence>
<dbReference type="EMBL" id="PCWW01000031">
    <property type="protein sequence ID" value="PIR13544.1"/>
    <property type="molecule type" value="Genomic_DNA"/>
</dbReference>
<dbReference type="PANTHER" id="PTHR12428:SF65">
    <property type="entry name" value="CYTOCHROME C OXIDASE ASSEMBLY PROTEIN COX18, MITOCHONDRIAL"/>
    <property type="match status" value="1"/>
</dbReference>
<evidence type="ECO:0000256" key="9">
    <source>
        <dbReference type="RuleBase" id="RU003945"/>
    </source>
</evidence>